<feature type="compositionally biased region" description="Pro residues" evidence="1">
    <location>
        <begin position="351"/>
        <end position="378"/>
    </location>
</feature>
<protein>
    <submittedName>
        <fullName evidence="2">Uncharacterized protein</fullName>
    </submittedName>
</protein>
<proteinExistence type="predicted"/>
<dbReference type="RefSeq" id="XP_004258616.1">
    <property type="nucleotide sequence ID" value="XM_004258568.1"/>
</dbReference>
<feature type="region of interest" description="Disordered" evidence="1">
    <location>
        <begin position="284"/>
        <end position="413"/>
    </location>
</feature>
<feature type="compositionally biased region" description="Acidic residues" evidence="1">
    <location>
        <begin position="432"/>
        <end position="449"/>
    </location>
</feature>
<keyword evidence="3" id="KW-1185">Reference proteome</keyword>
<dbReference type="VEuPathDB" id="AmoebaDB:EIN_397050"/>
<dbReference type="GeneID" id="14890878"/>
<gene>
    <name evidence="2" type="ORF">EIN_397050</name>
</gene>
<evidence type="ECO:0000313" key="3">
    <source>
        <dbReference type="Proteomes" id="UP000014680"/>
    </source>
</evidence>
<organism evidence="2 3">
    <name type="scientific">Entamoeba invadens IP1</name>
    <dbReference type="NCBI Taxonomy" id="370355"/>
    <lineage>
        <taxon>Eukaryota</taxon>
        <taxon>Amoebozoa</taxon>
        <taxon>Evosea</taxon>
        <taxon>Archamoebae</taxon>
        <taxon>Mastigamoebida</taxon>
        <taxon>Entamoebidae</taxon>
        <taxon>Entamoeba</taxon>
    </lineage>
</organism>
<name>A0A0A1UA37_ENTIV</name>
<dbReference type="OMA" id="GCNEINT"/>
<evidence type="ECO:0000313" key="2">
    <source>
        <dbReference type="EMBL" id="ELP91845.1"/>
    </source>
</evidence>
<dbReference type="AlphaFoldDB" id="A0A0A1UA37"/>
<feature type="region of interest" description="Disordered" evidence="1">
    <location>
        <begin position="428"/>
        <end position="449"/>
    </location>
</feature>
<dbReference type="KEGG" id="eiv:EIN_397050"/>
<feature type="compositionally biased region" description="Pro residues" evidence="1">
    <location>
        <begin position="299"/>
        <end position="331"/>
    </location>
</feature>
<accession>A0A0A1UA37</accession>
<dbReference type="InterPro" id="IPR027267">
    <property type="entry name" value="AH/BAR_dom_sf"/>
</dbReference>
<evidence type="ECO:0000256" key="1">
    <source>
        <dbReference type="SAM" id="MobiDB-lite"/>
    </source>
</evidence>
<dbReference type="SUPFAM" id="SSF103657">
    <property type="entry name" value="BAR/IMD domain-like"/>
    <property type="match status" value="1"/>
</dbReference>
<dbReference type="Proteomes" id="UP000014680">
    <property type="component" value="Unassembled WGS sequence"/>
</dbReference>
<dbReference type="Gene3D" id="1.20.1270.60">
    <property type="entry name" value="Arfaptin homology (AH) domain/BAR domain"/>
    <property type="match status" value="1"/>
</dbReference>
<sequence>MNSQLPNYKLLIDSCEAYSKSQLHFAQCSSTLAAALKTMCPTVEGCNEINTAIQNVAGMIEADANSIKQSNEVFTDNTTRVFRGEVNELPKKIKEMKDSIKTDRKKSEESKEKATKKAKNLKKGDNLKTLMENINECEKVVQKGIVKGLTDTTNLMCEMYCQIITGMFVFLEQQQTSSSLITQFLEKNTPKIKKLSKTQNVWPRRVKDLIINKKQILINTKWLSDDLKQILKDAGVKRKDLADPDTVQMLFAIITEQVQAGNIPAEILGELQRKDDAPEVHSISLTPRVDSGAENTDITPPPIPPSPRSGPKPNGAPPKPSSRPNGAPPKPAPRRGTGAAKMVAPPADLLAPPPGLAPPPLAPPPGGAGAPPPPPPRGSPAGGSMLEQLGKAQLKKVDMNAPRPSVANLNKTQKVDLTSLLANAMQKRREDIADDSDDNDSEESDEWDD</sequence>
<dbReference type="OrthoDB" id="29834at2759"/>
<dbReference type="EMBL" id="KB206411">
    <property type="protein sequence ID" value="ELP91845.1"/>
    <property type="molecule type" value="Genomic_DNA"/>
</dbReference>
<reference evidence="2 3" key="1">
    <citation type="submission" date="2012-10" db="EMBL/GenBank/DDBJ databases">
        <authorList>
            <person name="Zafar N."/>
            <person name="Inman J."/>
            <person name="Hall N."/>
            <person name="Lorenzi H."/>
            <person name="Caler E."/>
        </authorList>
    </citation>
    <scope>NUCLEOTIDE SEQUENCE [LARGE SCALE GENOMIC DNA]</scope>
    <source>
        <strain evidence="2 3">IP1</strain>
    </source>
</reference>